<dbReference type="PANTHER" id="PTHR10587">
    <property type="entry name" value="GLYCOSYL TRANSFERASE-RELATED"/>
    <property type="match status" value="1"/>
</dbReference>
<proteinExistence type="predicted"/>
<dbReference type="Pfam" id="PF01522">
    <property type="entry name" value="Polysacc_deac_1"/>
    <property type="match status" value="1"/>
</dbReference>
<dbReference type="Gene3D" id="3.20.20.370">
    <property type="entry name" value="Glycoside hydrolase/deacetylase"/>
    <property type="match status" value="1"/>
</dbReference>
<keyword evidence="1" id="KW-0472">Membrane</keyword>
<evidence type="ECO:0000313" key="3">
    <source>
        <dbReference type="EMBL" id="OAK70176.1"/>
    </source>
</evidence>
<organism evidence="3 4">
    <name type="scientific">Lederbergia galactosidilytica</name>
    <dbReference type="NCBI Taxonomy" id="217031"/>
    <lineage>
        <taxon>Bacteria</taxon>
        <taxon>Bacillati</taxon>
        <taxon>Bacillota</taxon>
        <taxon>Bacilli</taxon>
        <taxon>Bacillales</taxon>
        <taxon>Bacillaceae</taxon>
        <taxon>Lederbergia</taxon>
    </lineage>
</organism>
<keyword evidence="1" id="KW-1133">Transmembrane helix</keyword>
<dbReference type="Proteomes" id="UP000077881">
    <property type="component" value="Unassembled WGS sequence"/>
</dbReference>
<dbReference type="SUPFAM" id="SSF88713">
    <property type="entry name" value="Glycoside hydrolase/deacetylase"/>
    <property type="match status" value="1"/>
</dbReference>
<accession>A0A177ZQB6</accession>
<dbReference type="PATRIC" id="fig|217031.6.peg.2692"/>
<evidence type="ECO:0000256" key="1">
    <source>
        <dbReference type="SAM" id="Phobius"/>
    </source>
</evidence>
<dbReference type="InterPro" id="IPR011330">
    <property type="entry name" value="Glyco_hydro/deAcase_b/a-brl"/>
</dbReference>
<gene>
    <name evidence="3" type="ORF">ABB05_12515</name>
</gene>
<keyword evidence="1" id="KW-0812">Transmembrane</keyword>
<comment type="caution">
    <text evidence="3">The sequence shown here is derived from an EMBL/GenBank/DDBJ whole genome shotgun (WGS) entry which is preliminary data.</text>
</comment>
<keyword evidence="4" id="KW-1185">Reference proteome</keyword>
<dbReference type="PANTHER" id="PTHR10587:SF125">
    <property type="entry name" value="POLYSACCHARIDE DEACETYLASE YHEN-RELATED"/>
    <property type="match status" value="1"/>
</dbReference>
<dbReference type="AlphaFoldDB" id="A0A177ZQB6"/>
<reference evidence="3 4" key="1">
    <citation type="submission" date="2015-05" db="EMBL/GenBank/DDBJ databases">
        <title>Comparison of genome.</title>
        <authorList>
            <person name="Zheng Z."/>
            <person name="Sun M."/>
        </authorList>
    </citation>
    <scope>NUCLEOTIDE SEQUENCE [LARGE SCALE GENOMIC DNA]</scope>
    <source>
        <strain evidence="3 4">G25-74</strain>
    </source>
</reference>
<dbReference type="EMBL" id="LDJR01000051">
    <property type="protein sequence ID" value="OAK70176.1"/>
    <property type="molecule type" value="Genomic_DNA"/>
</dbReference>
<dbReference type="RefSeq" id="WP_064468223.1">
    <property type="nucleotide sequence ID" value="NZ_JAGGKH010000015.1"/>
</dbReference>
<evidence type="ECO:0000313" key="4">
    <source>
        <dbReference type="Proteomes" id="UP000077881"/>
    </source>
</evidence>
<feature type="domain" description="NodB homology" evidence="2">
    <location>
        <begin position="98"/>
        <end position="282"/>
    </location>
</feature>
<dbReference type="CDD" id="cd10944">
    <property type="entry name" value="CE4_SmPgdA_like"/>
    <property type="match status" value="1"/>
</dbReference>
<name>A0A177ZQB6_9BACI</name>
<dbReference type="InterPro" id="IPR050248">
    <property type="entry name" value="Polysacc_deacetylase_ArnD"/>
</dbReference>
<dbReference type="PROSITE" id="PS51677">
    <property type="entry name" value="NODB"/>
    <property type="match status" value="1"/>
</dbReference>
<dbReference type="STRING" id="217031.ABB05_12515"/>
<protein>
    <recommendedName>
        <fullName evidence="2">NodB homology domain-containing protein</fullName>
    </recommendedName>
</protein>
<dbReference type="GO" id="GO:0005975">
    <property type="term" value="P:carbohydrate metabolic process"/>
    <property type="evidence" value="ECO:0007669"/>
    <property type="project" value="InterPro"/>
</dbReference>
<dbReference type="GO" id="GO:0016810">
    <property type="term" value="F:hydrolase activity, acting on carbon-nitrogen (but not peptide) bonds"/>
    <property type="evidence" value="ECO:0007669"/>
    <property type="project" value="InterPro"/>
</dbReference>
<feature type="transmembrane region" description="Helical" evidence="1">
    <location>
        <begin position="12"/>
        <end position="32"/>
    </location>
</feature>
<sequence>MRDVQHEKKRKFPVIILSTLLVLCLFLGGMVIKVKSAEGYEVKTSIAMAQPIQASPLEKHTFTSSQLNESIQIKKEIELEKKQQAEALEQLQKDNEAKIVYLTFDDGPSPYADQLLDLLNKYHMEATFFMLGPKMKNYPAIVQRMVEEGFAVGMHGMTHNVKQIYQSPKAPLKEMQEAQKIIQDLTGVHSNLIRLPYGSVPYLTMDMRYHLDQADFKIWDWNIDSEDWALKDRRFVNKVIQEMENLSRAGESPIILLHDKPETIQYLPQLLNYLQKNNYQTKVLTDDQIPYTFQCNGRCYSIN</sequence>
<evidence type="ECO:0000259" key="2">
    <source>
        <dbReference type="PROSITE" id="PS51677"/>
    </source>
</evidence>
<dbReference type="InterPro" id="IPR002509">
    <property type="entry name" value="NODB_dom"/>
</dbReference>